<name>A0A183DC04_9BILA</name>
<keyword evidence="2" id="KW-1185">Reference proteome</keyword>
<dbReference type="WBParaSite" id="GPUH_0000625301-mRNA-1">
    <property type="protein sequence ID" value="GPUH_0000625301-mRNA-1"/>
    <property type="gene ID" value="GPUH_0000625301"/>
</dbReference>
<accession>A0A183DC04</accession>
<evidence type="ECO:0000313" key="3">
    <source>
        <dbReference type="WBParaSite" id="GPUH_0000625301-mRNA-1"/>
    </source>
</evidence>
<organism evidence="3">
    <name type="scientific">Gongylonema pulchrum</name>
    <dbReference type="NCBI Taxonomy" id="637853"/>
    <lineage>
        <taxon>Eukaryota</taxon>
        <taxon>Metazoa</taxon>
        <taxon>Ecdysozoa</taxon>
        <taxon>Nematoda</taxon>
        <taxon>Chromadorea</taxon>
        <taxon>Rhabditida</taxon>
        <taxon>Spirurina</taxon>
        <taxon>Spiruromorpha</taxon>
        <taxon>Spiruroidea</taxon>
        <taxon>Gongylonematidae</taxon>
        <taxon>Gongylonema</taxon>
    </lineage>
</organism>
<dbReference type="AlphaFoldDB" id="A0A183DC04"/>
<reference evidence="1 2" key="2">
    <citation type="submission" date="2018-11" db="EMBL/GenBank/DDBJ databases">
        <authorList>
            <consortium name="Pathogen Informatics"/>
        </authorList>
    </citation>
    <scope>NUCLEOTIDE SEQUENCE [LARGE SCALE GENOMIC DNA]</scope>
</reference>
<evidence type="ECO:0000313" key="1">
    <source>
        <dbReference type="EMBL" id="VDK53992.1"/>
    </source>
</evidence>
<protein>
    <submittedName>
        <fullName evidence="3">PH domain-containing protein</fullName>
    </submittedName>
</protein>
<proteinExistence type="predicted"/>
<sequence>MRNMWFGGDYLSESLESGTIHFHKKKQKRWWNAYLLIYEKVPASASVFLASLGEMTSSSSSTLPSHSPLSSSNSPVGLDKKIGAMSISTRIRQMPPRLEALIRGKNTCAMHERSQYVTCFSVCSCEFLYFFFQNTNLCFRCSPKQFLTFERRSLDCVSVSHTAGLPTCAVTSKFAVGAVPT</sequence>
<dbReference type="Proteomes" id="UP000271098">
    <property type="component" value="Unassembled WGS sequence"/>
</dbReference>
<gene>
    <name evidence="1" type="ORF">GPUH_LOCUS6249</name>
</gene>
<dbReference type="EMBL" id="UYRT01014425">
    <property type="protein sequence ID" value="VDK53992.1"/>
    <property type="molecule type" value="Genomic_DNA"/>
</dbReference>
<reference evidence="3" key="1">
    <citation type="submission" date="2016-06" db="UniProtKB">
        <authorList>
            <consortium name="WormBaseParasite"/>
        </authorList>
    </citation>
    <scope>IDENTIFICATION</scope>
</reference>
<evidence type="ECO:0000313" key="2">
    <source>
        <dbReference type="Proteomes" id="UP000271098"/>
    </source>
</evidence>
<dbReference type="OrthoDB" id="289038at2759"/>